<feature type="signal peptide" evidence="5">
    <location>
        <begin position="1"/>
        <end position="19"/>
    </location>
</feature>
<dbReference type="PANTHER" id="PTHR46698:SF3">
    <property type="entry name" value="TENECTIN ISOFORM 1-RELATED"/>
    <property type="match status" value="1"/>
</dbReference>
<sequence>MFYLTFLTCSLGMLYVTKGSTTWYPTTTPRPTTVPGSCFWEGKWYHDGDVLYSAPDGCNGGYCEAGGVVNWDHECYFYTPDCFGQQIKLPDQCCPLCLNTTTPPSTTIPTTTIPTTTPRAPPGACVIDNKVYANGEEISRAQDNCYGTICSNGQTVSWDHECFLQPPYCSGIEEKLPDKCCPLCHTSNTTTPPPTTIPRTTIPTTSPRAPPGSCVIDDKVYANEEEISRAQDNCYGTICSNGQTVSWDHECFLQPPYCSGVEEKLSDQCCPLCHTSNTTTAPPPSTSSSTNSSTEPLRDVFSSTPSYNASTDCLINGRWFEGGTRTSTDPCKPCFCLNGKERCSPRQQCSEVQDCPEFYTPQGQCCPVCGSSADKCSPLTLCLLAVLSFTKLSFFNT</sequence>
<dbReference type="InterPro" id="IPR001007">
    <property type="entry name" value="VWF_dom"/>
</dbReference>
<feature type="compositionally biased region" description="Low complexity" evidence="4">
    <location>
        <begin position="277"/>
        <end position="294"/>
    </location>
</feature>
<gene>
    <name evidence="7" type="ORF">MAR_012097</name>
</gene>
<dbReference type="Gene3D" id="6.20.200.20">
    <property type="match status" value="1"/>
</dbReference>
<feature type="region of interest" description="Disordered" evidence="4">
    <location>
        <begin position="277"/>
        <end position="302"/>
    </location>
</feature>
<evidence type="ECO:0000256" key="5">
    <source>
        <dbReference type="SAM" id="SignalP"/>
    </source>
</evidence>
<comment type="subcellular location">
    <subcellularLocation>
        <location evidence="1">Secreted</location>
    </subcellularLocation>
</comment>
<keyword evidence="2" id="KW-0964">Secreted</keyword>
<dbReference type="PROSITE" id="PS50184">
    <property type="entry name" value="VWFC_2"/>
    <property type="match status" value="1"/>
</dbReference>
<evidence type="ECO:0000256" key="3">
    <source>
        <dbReference type="ARBA" id="ARBA00022729"/>
    </source>
</evidence>
<evidence type="ECO:0000313" key="8">
    <source>
        <dbReference type="Proteomes" id="UP001164746"/>
    </source>
</evidence>
<evidence type="ECO:0000313" key="7">
    <source>
        <dbReference type="EMBL" id="WAR26393.1"/>
    </source>
</evidence>
<feature type="domain" description="VWFC" evidence="6">
    <location>
        <begin position="311"/>
        <end position="370"/>
    </location>
</feature>
<keyword evidence="3 5" id="KW-0732">Signal</keyword>
<dbReference type="EMBL" id="CP111025">
    <property type="protein sequence ID" value="WAR26393.1"/>
    <property type="molecule type" value="Genomic_DNA"/>
</dbReference>
<feature type="chain" id="PRO_5045229346" description="VWFC domain-containing protein" evidence="5">
    <location>
        <begin position="20"/>
        <end position="397"/>
    </location>
</feature>
<protein>
    <recommendedName>
        <fullName evidence="6">VWFC domain-containing protein</fullName>
    </recommendedName>
</protein>
<evidence type="ECO:0000256" key="2">
    <source>
        <dbReference type="ARBA" id="ARBA00022525"/>
    </source>
</evidence>
<proteinExistence type="predicted"/>
<keyword evidence="8" id="KW-1185">Reference proteome</keyword>
<organism evidence="7 8">
    <name type="scientific">Mya arenaria</name>
    <name type="common">Soft-shell clam</name>
    <dbReference type="NCBI Taxonomy" id="6604"/>
    <lineage>
        <taxon>Eukaryota</taxon>
        <taxon>Metazoa</taxon>
        <taxon>Spiralia</taxon>
        <taxon>Lophotrochozoa</taxon>
        <taxon>Mollusca</taxon>
        <taxon>Bivalvia</taxon>
        <taxon>Autobranchia</taxon>
        <taxon>Heteroconchia</taxon>
        <taxon>Euheterodonta</taxon>
        <taxon>Imparidentia</taxon>
        <taxon>Neoheterodontei</taxon>
        <taxon>Myida</taxon>
        <taxon>Myoidea</taxon>
        <taxon>Myidae</taxon>
        <taxon>Mya</taxon>
    </lineage>
</organism>
<evidence type="ECO:0000256" key="4">
    <source>
        <dbReference type="SAM" id="MobiDB-lite"/>
    </source>
</evidence>
<dbReference type="Proteomes" id="UP001164746">
    <property type="component" value="Chromosome 14"/>
</dbReference>
<name>A0ABY7FZS7_MYAAR</name>
<dbReference type="SUPFAM" id="SSF57603">
    <property type="entry name" value="FnI-like domain"/>
    <property type="match status" value="4"/>
</dbReference>
<evidence type="ECO:0000256" key="1">
    <source>
        <dbReference type="ARBA" id="ARBA00004613"/>
    </source>
</evidence>
<dbReference type="PANTHER" id="PTHR46698">
    <property type="entry name" value="CROSSVEINLESS 2"/>
    <property type="match status" value="1"/>
</dbReference>
<evidence type="ECO:0000259" key="6">
    <source>
        <dbReference type="PROSITE" id="PS50184"/>
    </source>
</evidence>
<reference evidence="7" key="1">
    <citation type="submission" date="2022-11" db="EMBL/GenBank/DDBJ databases">
        <title>Centuries of genome instability and evolution in soft-shell clam transmissible cancer (bioRxiv).</title>
        <authorList>
            <person name="Hart S.F.M."/>
            <person name="Yonemitsu M.A."/>
            <person name="Giersch R.M."/>
            <person name="Beal B.F."/>
            <person name="Arriagada G."/>
            <person name="Davis B.W."/>
            <person name="Ostrander E.A."/>
            <person name="Goff S.P."/>
            <person name="Metzger M.J."/>
        </authorList>
    </citation>
    <scope>NUCLEOTIDE SEQUENCE</scope>
    <source>
        <strain evidence="7">MELC-2E11</strain>
        <tissue evidence="7">Siphon/mantle</tissue>
    </source>
</reference>
<dbReference type="InterPro" id="IPR052424">
    <property type="entry name" value="Kielin_Chordin-BMP_Reg"/>
</dbReference>
<dbReference type="SMART" id="SM00214">
    <property type="entry name" value="VWC"/>
    <property type="match status" value="2"/>
</dbReference>
<accession>A0ABY7FZS7</accession>